<feature type="region of interest" description="Disordered" evidence="2">
    <location>
        <begin position="234"/>
        <end position="481"/>
    </location>
</feature>
<dbReference type="AlphaFoldDB" id="A0AA47M0T3"/>
<dbReference type="GO" id="GO:0008360">
    <property type="term" value="P:regulation of cell shape"/>
    <property type="evidence" value="ECO:0007669"/>
    <property type="project" value="InterPro"/>
</dbReference>
<feature type="compositionally biased region" description="Basic and acidic residues" evidence="2">
    <location>
        <begin position="15"/>
        <end position="37"/>
    </location>
</feature>
<gene>
    <name evidence="3" type="primary">PALM3</name>
    <name evidence="3" type="ORF">N1851_033710</name>
</gene>
<feature type="compositionally biased region" description="Polar residues" evidence="2">
    <location>
        <begin position="328"/>
        <end position="343"/>
    </location>
</feature>
<dbReference type="Proteomes" id="UP001174136">
    <property type="component" value="Unassembled WGS sequence"/>
</dbReference>
<feature type="compositionally biased region" description="Basic and acidic residues" evidence="2">
    <location>
        <begin position="282"/>
        <end position="291"/>
    </location>
</feature>
<dbReference type="EMBL" id="JAOPHQ010006539">
    <property type="protein sequence ID" value="KAK0131535.1"/>
    <property type="molecule type" value="Genomic_DNA"/>
</dbReference>
<dbReference type="PANTHER" id="PTHR47528">
    <property type="entry name" value="PARALEMMIN-3"/>
    <property type="match status" value="1"/>
</dbReference>
<accession>A0AA47M0T3</accession>
<feature type="compositionally biased region" description="Low complexity" evidence="2">
    <location>
        <begin position="363"/>
        <end position="399"/>
    </location>
</feature>
<protein>
    <submittedName>
        <fullName evidence="3">Paralemmin-3</fullName>
    </submittedName>
</protein>
<evidence type="ECO:0000256" key="2">
    <source>
        <dbReference type="SAM" id="MobiDB-lite"/>
    </source>
</evidence>
<evidence type="ECO:0000313" key="4">
    <source>
        <dbReference type="Proteomes" id="UP001174136"/>
    </source>
</evidence>
<keyword evidence="4" id="KW-1185">Reference proteome</keyword>
<dbReference type="InterPro" id="IPR024149">
    <property type="entry name" value="Paralemmin-3"/>
</dbReference>
<feature type="compositionally biased region" description="Polar residues" evidence="2">
    <location>
        <begin position="127"/>
        <end position="136"/>
    </location>
</feature>
<reference evidence="3" key="1">
    <citation type="journal article" date="2023" name="Front. Mar. Sci.">
        <title>A new Merluccius polli reference genome to investigate the effects of global change in West African waters.</title>
        <authorList>
            <person name="Mateo J.L."/>
            <person name="Blanco-Fernandez C."/>
            <person name="Garcia-Vazquez E."/>
            <person name="Machado-Schiaffino G."/>
        </authorList>
    </citation>
    <scope>NUCLEOTIDE SEQUENCE</scope>
    <source>
        <strain evidence="3">C29</strain>
        <tissue evidence="3">Fin</tissue>
    </source>
</reference>
<name>A0AA47M0T3_MERPO</name>
<feature type="region of interest" description="Disordered" evidence="2">
    <location>
        <begin position="15"/>
        <end position="138"/>
    </location>
</feature>
<sequence length="481" mass="49884">MDEAEKYQQRLQAIAEKRRMQEEQERAKRDMEDERLRLQQLKRKSLRDQWLMEGPLSSPTTPPTSPSSQDGPHSPLWGPHTPETEKRIDELQEESRRLAEGEQLKEQTEDGKTETANAVEATEEVLQNGQESTTGSDAIEDVATKDLSPLLDETAVVLSNGSAEGEAETNHIASELNTFTSGTTEPVVVSDGTIATALLGYVHTQPGLTPDASQMVDDEDEGILVMRAERVILTDEDLPPQGQEEEEEEESGPLNMAQGEAEGETMAKVETAPLETSASAPHGEECERSEALDTVAAEAGVSTGDADSNKEGAEGVADGEPSAPTADPSLQSPAGTVGGSTVASVPIYSQAPPSPLSPRPGPEGETGTEQAGAPAAAAAPGDGASELASLATAPAALPSHFQEVPLAEVRSPGAGPGPGEQEPLLGQAKAPQTKAGGPGVAGAHGGPPAGAEAHATARAVNRGGEEGVSPKSKTCQCCSVM</sequence>
<feature type="compositionally biased region" description="Gly residues" evidence="2">
    <location>
        <begin position="436"/>
        <end position="448"/>
    </location>
</feature>
<feature type="compositionally biased region" description="Basic and acidic residues" evidence="2">
    <location>
        <begin position="82"/>
        <end position="113"/>
    </location>
</feature>
<feature type="compositionally biased region" description="Pro residues" evidence="2">
    <location>
        <begin position="352"/>
        <end position="361"/>
    </location>
</feature>
<dbReference type="PANTHER" id="PTHR47528:SF1">
    <property type="entry name" value="PARALEMMIN-3"/>
    <property type="match status" value="1"/>
</dbReference>
<comment type="caution">
    <text evidence="3">The sequence shown here is derived from an EMBL/GenBank/DDBJ whole genome shotgun (WGS) entry which is preliminary data.</text>
</comment>
<organism evidence="3 4">
    <name type="scientific">Merluccius polli</name>
    <name type="common">Benguela hake</name>
    <name type="synonym">Merluccius cadenati</name>
    <dbReference type="NCBI Taxonomy" id="89951"/>
    <lineage>
        <taxon>Eukaryota</taxon>
        <taxon>Metazoa</taxon>
        <taxon>Chordata</taxon>
        <taxon>Craniata</taxon>
        <taxon>Vertebrata</taxon>
        <taxon>Euteleostomi</taxon>
        <taxon>Actinopterygii</taxon>
        <taxon>Neopterygii</taxon>
        <taxon>Teleostei</taxon>
        <taxon>Neoteleostei</taxon>
        <taxon>Acanthomorphata</taxon>
        <taxon>Zeiogadaria</taxon>
        <taxon>Gadariae</taxon>
        <taxon>Gadiformes</taxon>
        <taxon>Gadoidei</taxon>
        <taxon>Merlucciidae</taxon>
        <taxon>Merluccius</taxon>
    </lineage>
</organism>
<dbReference type="GO" id="GO:0016020">
    <property type="term" value="C:membrane"/>
    <property type="evidence" value="ECO:0007669"/>
    <property type="project" value="InterPro"/>
</dbReference>
<dbReference type="Pfam" id="PF03285">
    <property type="entry name" value="Paralemmin"/>
    <property type="match status" value="1"/>
</dbReference>
<evidence type="ECO:0000256" key="1">
    <source>
        <dbReference type="ARBA" id="ARBA00023054"/>
    </source>
</evidence>
<proteinExistence type="predicted"/>
<dbReference type="InterPro" id="IPR004965">
    <property type="entry name" value="Paralemmin"/>
</dbReference>
<feature type="compositionally biased region" description="Low complexity" evidence="2">
    <location>
        <begin position="449"/>
        <end position="459"/>
    </location>
</feature>
<feature type="compositionally biased region" description="Acidic residues" evidence="2">
    <location>
        <begin position="234"/>
        <end position="251"/>
    </location>
</feature>
<evidence type="ECO:0000313" key="3">
    <source>
        <dbReference type="EMBL" id="KAK0131535.1"/>
    </source>
</evidence>
<keyword evidence="1" id="KW-0175">Coiled coil</keyword>